<accession>A0A3N4HPF8</accession>
<dbReference type="AlphaFoldDB" id="A0A3N4HPF8"/>
<evidence type="ECO:0000313" key="3">
    <source>
        <dbReference type="Proteomes" id="UP000275078"/>
    </source>
</evidence>
<dbReference type="OrthoDB" id="2418900at2759"/>
<gene>
    <name evidence="1" type="ORF">BJ508DRAFT_199020</name>
    <name evidence="2" type="ORF">BJ508DRAFT_199510</name>
</gene>
<dbReference type="Proteomes" id="UP000275078">
    <property type="component" value="Unassembled WGS sequence"/>
</dbReference>
<evidence type="ECO:0000313" key="2">
    <source>
        <dbReference type="EMBL" id="RPA80010.1"/>
    </source>
</evidence>
<sequence length="50" mass="5656">KDGMEVVCPDGKIRIGHPYMGGWIADYMELLKIFSIQKNSCPVCEIDPKE</sequence>
<keyword evidence="3" id="KW-1185">Reference proteome</keyword>
<dbReference type="Pfam" id="PF18759">
    <property type="entry name" value="Plavaka"/>
    <property type="match status" value="1"/>
</dbReference>
<protein>
    <submittedName>
        <fullName evidence="1">Uncharacterized protein</fullName>
    </submittedName>
</protein>
<evidence type="ECO:0000313" key="1">
    <source>
        <dbReference type="EMBL" id="RPA71554.1"/>
    </source>
</evidence>
<dbReference type="EMBL" id="ML119918">
    <property type="protein sequence ID" value="RPA71554.1"/>
    <property type="molecule type" value="Genomic_DNA"/>
</dbReference>
<reference evidence="1 3" key="1">
    <citation type="journal article" date="2018" name="Nat. Ecol. Evol.">
        <title>Pezizomycetes genomes reveal the molecular basis of ectomycorrhizal truffle lifestyle.</title>
        <authorList>
            <person name="Murat C."/>
            <person name="Payen T."/>
            <person name="Noel B."/>
            <person name="Kuo A."/>
            <person name="Morin E."/>
            <person name="Chen J."/>
            <person name="Kohler A."/>
            <person name="Krizsan K."/>
            <person name="Balestrini R."/>
            <person name="Da Silva C."/>
            <person name="Montanini B."/>
            <person name="Hainaut M."/>
            <person name="Levati E."/>
            <person name="Barry K.W."/>
            <person name="Belfiori B."/>
            <person name="Cichocki N."/>
            <person name="Clum A."/>
            <person name="Dockter R.B."/>
            <person name="Fauchery L."/>
            <person name="Guy J."/>
            <person name="Iotti M."/>
            <person name="Le Tacon F."/>
            <person name="Lindquist E.A."/>
            <person name="Lipzen A."/>
            <person name="Malagnac F."/>
            <person name="Mello A."/>
            <person name="Molinier V."/>
            <person name="Miyauchi S."/>
            <person name="Poulain J."/>
            <person name="Riccioni C."/>
            <person name="Rubini A."/>
            <person name="Sitrit Y."/>
            <person name="Splivallo R."/>
            <person name="Traeger S."/>
            <person name="Wang M."/>
            <person name="Zifcakova L."/>
            <person name="Wipf D."/>
            <person name="Zambonelli A."/>
            <person name="Paolocci F."/>
            <person name="Nowrousian M."/>
            <person name="Ottonello S."/>
            <person name="Baldrian P."/>
            <person name="Spatafora J.W."/>
            <person name="Henrissat B."/>
            <person name="Nagy L.G."/>
            <person name="Aury J.M."/>
            <person name="Wincker P."/>
            <person name="Grigoriev I.V."/>
            <person name="Bonfante P."/>
            <person name="Martin F.M."/>
        </authorList>
    </citation>
    <scope>NUCLEOTIDE SEQUENCE [LARGE SCALE GENOMIC DNA]</scope>
    <source>
        <strain evidence="1 3">RN42</strain>
    </source>
</reference>
<proteinExistence type="predicted"/>
<feature type="non-terminal residue" evidence="1">
    <location>
        <position position="50"/>
    </location>
</feature>
<dbReference type="InterPro" id="IPR041078">
    <property type="entry name" value="Plavaka"/>
</dbReference>
<name>A0A3N4HPF8_ASCIM</name>
<organism evidence="1 3">
    <name type="scientific">Ascobolus immersus RN42</name>
    <dbReference type="NCBI Taxonomy" id="1160509"/>
    <lineage>
        <taxon>Eukaryota</taxon>
        <taxon>Fungi</taxon>
        <taxon>Dikarya</taxon>
        <taxon>Ascomycota</taxon>
        <taxon>Pezizomycotina</taxon>
        <taxon>Pezizomycetes</taxon>
        <taxon>Pezizales</taxon>
        <taxon>Ascobolaceae</taxon>
        <taxon>Ascobolus</taxon>
    </lineage>
</organism>
<dbReference type="EMBL" id="ML119693">
    <property type="protein sequence ID" value="RPA80010.1"/>
    <property type="molecule type" value="Genomic_DNA"/>
</dbReference>
<feature type="non-terminal residue" evidence="1">
    <location>
        <position position="1"/>
    </location>
</feature>